<evidence type="ECO:0000313" key="3">
    <source>
        <dbReference type="EMBL" id="CEG38729.1"/>
    </source>
</evidence>
<dbReference type="OrthoDB" id="76910at2759"/>
<dbReference type="EMBL" id="CCYD01000322">
    <property type="protein sequence ID" value="CEG38729.1"/>
    <property type="molecule type" value="Genomic_DNA"/>
</dbReference>
<evidence type="ECO:0000256" key="1">
    <source>
        <dbReference type="SAM" id="Coils"/>
    </source>
</evidence>
<organism evidence="3 4">
    <name type="scientific">Plasmopara halstedii</name>
    <name type="common">Downy mildew of sunflower</name>
    <dbReference type="NCBI Taxonomy" id="4781"/>
    <lineage>
        <taxon>Eukaryota</taxon>
        <taxon>Sar</taxon>
        <taxon>Stramenopiles</taxon>
        <taxon>Oomycota</taxon>
        <taxon>Peronosporomycetes</taxon>
        <taxon>Peronosporales</taxon>
        <taxon>Peronosporaceae</taxon>
        <taxon>Plasmopara</taxon>
    </lineage>
</organism>
<keyword evidence="4" id="KW-1185">Reference proteome</keyword>
<dbReference type="OMA" id="WAEVMRN"/>
<evidence type="ECO:0000313" key="4">
    <source>
        <dbReference type="Proteomes" id="UP000054928"/>
    </source>
</evidence>
<dbReference type="SUPFAM" id="SSF90257">
    <property type="entry name" value="Myosin rod fragments"/>
    <property type="match status" value="1"/>
</dbReference>
<dbReference type="Proteomes" id="UP000054928">
    <property type="component" value="Unassembled WGS sequence"/>
</dbReference>
<feature type="region of interest" description="Disordered" evidence="2">
    <location>
        <begin position="460"/>
        <end position="489"/>
    </location>
</feature>
<dbReference type="GeneID" id="36403841"/>
<protein>
    <submittedName>
        <fullName evidence="3">Uncharacterized protein</fullName>
    </submittedName>
</protein>
<feature type="coiled-coil region" evidence="1">
    <location>
        <begin position="183"/>
        <end position="288"/>
    </location>
</feature>
<reference evidence="4" key="1">
    <citation type="submission" date="2014-09" db="EMBL/GenBank/DDBJ databases">
        <authorList>
            <person name="Sharma Rahul"/>
            <person name="Thines Marco"/>
        </authorList>
    </citation>
    <scope>NUCLEOTIDE SEQUENCE [LARGE SCALE GENOMIC DNA]</scope>
</reference>
<keyword evidence="1" id="KW-0175">Coiled coil</keyword>
<dbReference type="STRING" id="4781.A0A0P1AD52"/>
<feature type="coiled-coil region" evidence="1">
    <location>
        <begin position="317"/>
        <end position="393"/>
    </location>
</feature>
<dbReference type="RefSeq" id="XP_024575098.1">
    <property type="nucleotide sequence ID" value="XM_024724197.1"/>
</dbReference>
<dbReference type="AlphaFoldDB" id="A0A0P1AD52"/>
<proteinExistence type="predicted"/>
<evidence type="ECO:0000256" key="2">
    <source>
        <dbReference type="SAM" id="MobiDB-lite"/>
    </source>
</evidence>
<accession>A0A0P1AD52</accession>
<name>A0A0P1AD52_PLAHL</name>
<feature type="compositionally biased region" description="Acidic residues" evidence="2">
    <location>
        <begin position="465"/>
        <end position="474"/>
    </location>
</feature>
<sequence>MCSVCSCDHEGSQTFDIIPLKCDEDSRGHDQEGYAAYIEQDDVDGMKQVIHSGDDIATEQEHMQIAMASLRSEVHTLRNYKTNYELLCGQVSELNAQIGLHLQRHESDVTAFQTLIADLQTEKMALEAQVVEVQERLNKEYDKAEQDREYSEQIHQQLGTVAELLKATEKRLEQQESHYMVEIKTLRAQLASKDDNYEEIQIQVQKLEQEIKFYQAQEIAAKEQDVARKERAKSKHKQEIKARALKLQELNEEIKTQRSTVRATKKQLAKMQAKNNALCKQLANVKRDGAHLSSIINSQRVQYESQVSNFLNDKKQKKQLAKRVTALSQEVEQLQRDLADAKDKIVSKNDKLGEYRNELECLHHKQRQTFQKLEETQRINDNLMKQIRKLQNASSERHAHIKMEKQIQRESRDMKELISLRELLADNQQHATVSSQGVQKLRRELVTVQNLLQCCAQEQQNRSDLDEESSEEMCENFLPDDSIENSAQL</sequence>
<feature type="coiled-coil region" evidence="1">
    <location>
        <begin position="102"/>
        <end position="154"/>
    </location>
</feature>